<proteinExistence type="predicted"/>
<comment type="caution">
    <text evidence="1">The sequence shown here is derived from an EMBL/GenBank/DDBJ whole genome shotgun (WGS) entry which is preliminary data.</text>
</comment>
<organism evidence="1 2">
    <name type="scientific">Plakobranchus ocellatus</name>
    <dbReference type="NCBI Taxonomy" id="259542"/>
    <lineage>
        <taxon>Eukaryota</taxon>
        <taxon>Metazoa</taxon>
        <taxon>Spiralia</taxon>
        <taxon>Lophotrochozoa</taxon>
        <taxon>Mollusca</taxon>
        <taxon>Gastropoda</taxon>
        <taxon>Heterobranchia</taxon>
        <taxon>Euthyneura</taxon>
        <taxon>Panpulmonata</taxon>
        <taxon>Sacoglossa</taxon>
        <taxon>Placobranchoidea</taxon>
        <taxon>Plakobranchidae</taxon>
        <taxon>Plakobranchus</taxon>
    </lineage>
</organism>
<protein>
    <submittedName>
        <fullName evidence="1">Uncharacterized protein</fullName>
    </submittedName>
</protein>
<evidence type="ECO:0000313" key="1">
    <source>
        <dbReference type="EMBL" id="GFO08565.1"/>
    </source>
</evidence>
<sequence>MGGMVAKEPDYRVFRQDSGFLLMIGSLKNLSCPCRDFVLILEATRASQPVLRSSDNQLYDRRRGMRHFLPERNVGCELIGPENRETLSVFCPRVVIALISRSKAYRKARFGSYCSVE</sequence>
<accession>A0AAV4ANW1</accession>
<reference evidence="1 2" key="1">
    <citation type="journal article" date="2021" name="Elife">
        <title>Chloroplast acquisition without the gene transfer in kleptoplastic sea slugs, Plakobranchus ocellatus.</title>
        <authorList>
            <person name="Maeda T."/>
            <person name="Takahashi S."/>
            <person name="Yoshida T."/>
            <person name="Shimamura S."/>
            <person name="Takaki Y."/>
            <person name="Nagai Y."/>
            <person name="Toyoda A."/>
            <person name="Suzuki Y."/>
            <person name="Arimoto A."/>
            <person name="Ishii H."/>
            <person name="Satoh N."/>
            <person name="Nishiyama T."/>
            <person name="Hasebe M."/>
            <person name="Maruyama T."/>
            <person name="Minagawa J."/>
            <person name="Obokata J."/>
            <person name="Shigenobu S."/>
        </authorList>
    </citation>
    <scope>NUCLEOTIDE SEQUENCE [LARGE SCALE GENOMIC DNA]</scope>
</reference>
<dbReference type="Proteomes" id="UP000735302">
    <property type="component" value="Unassembled WGS sequence"/>
</dbReference>
<evidence type="ECO:0000313" key="2">
    <source>
        <dbReference type="Proteomes" id="UP000735302"/>
    </source>
</evidence>
<dbReference type="AlphaFoldDB" id="A0AAV4ANW1"/>
<name>A0AAV4ANW1_9GAST</name>
<keyword evidence="2" id="KW-1185">Reference proteome</keyword>
<gene>
    <name evidence="1" type="ORF">PoB_003507000</name>
</gene>
<dbReference type="EMBL" id="BLXT01003971">
    <property type="protein sequence ID" value="GFO08565.1"/>
    <property type="molecule type" value="Genomic_DNA"/>
</dbReference>